<keyword evidence="2" id="KW-0812">Transmembrane</keyword>
<reference evidence="3 4" key="1">
    <citation type="submission" date="2021-11" db="EMBL/GenBank/DDBJ databases">
        <title>Black yeast isolated from Biological Soil Crust.</title>
        <authorList>
            <person name="Kurbessoian T."/>
        </authorList>
    </citation>
    <scope>NUCLEOTIDE SEQUENCE [LARGE SCALE GENOMIC DNA]</scope>
    <source>
        <strain evidence="3 4">CCFEE 5522</strain>
    </source>
</reference>
<feature type="transmembrane region" description="Helical" evidence="2">
    <location>
        <begin position="267"/>
        <end position="286"/>
    </location>
</feature>
<protein>
    <recommendedName>
        <fullName evidence="5">Syndecan</fullName>
    </recommendedName>
</protein>
<feature type="region of interest" description="Disordered" evidence="1">
    <location>
        <begin position="73"/>
        <end position="97"/>
    </location>
</feature>
<proteinExistence type="predicted"/>
<feature type="compositionally biased region" description="Basic and acidic residues" evidence="1">
    <location>
        <begin position="73"/>
        <end position="83"/>
    </location>
</feature>
<sequence length="317" mass="34692">MFAKMFATHQPSSQEASLPTTVGEIAARVAAAANHDQDGAHYATEASNDSDAGSIEYKDINSHDNALKVAWEKESKDEEKEHTAPGVYDFQEQSDNSTAGTMNAVSGRDAGAGEIKCKWTSKRYLDTDGDGVEDACEPGEWCRAFYKTHLERQCCMTSIFANRMGGPPTNRADHNLQDRCMKEKTGKVDKGMLMTSMENYVFADMGKYMYTEAYLQEWDMGVEDGGEPGNGVVERGQPAAALAEQQQSLTAVGAGDAGLPTTRFDAGVFWGIVGLVGLAFLMGYAIKRRMEHRAWVAAGGLEGERQGRPFEFEYEEV</sequence>
<dbReference type="EMBL" id="JAVFHQ010000017">
    <property type="protein sequence ID" value="KAK4545921.1"/>
    <property type="molecule type" value="Genomic_DNA"/>
</dbReference>
<dbReference type="Proteomes" id="UP001324427">
    <property type="component" value="Unassembled WGS sequence"/>
</dbReference>
<accession>A0AAV9JKR9</accession>
<feature type="region of interest" description="Disordered" evidence="1">
    <location>
        <begin position="34"/>
        <end position="53"/>
    </location>
</feature>
<evidence type="ECO:0000313" key="4">
    <source>
        <dbReference type="Proteomes" id="UP001324427"/>
    </source>
</evidence>
<feature type="region of interest" description="Disordered" evidence="1">
    <location>
        <begin position="1"/>
        <end position="20"/>
    </location>
</feature>
<evidence type="ECO:0008006" key="5">
    <source>
        <dbReference type="Google" id="ProtNLM"/>
    </source>
</evidence>
<keyword evidence="2" id="KW-0472">Membrane</keyword>
<evidence type="ECO:0000313" key="3">
    <source>
        <dbReference type="EMBL" id="KAK4545921.1"/>
    </source>
</evidence>
<comment type="caution">
    <text evidence="3">The sequence shown here is derived from an EMBL/GenBank/DDBJ whole genome shotgun (WGS) entry which is preliminary data.</text>
</comment>
<keyword evidence="2" id="KW-1133">Transmembrane helix</keyword>
<feature type="compositionally biased region" description="Polar residues" evidence="1">
    <location>
        <begin position="9"/>
        <end position="20"/>
    </location>
</feature>
<evidence type="ECO:0000256" key="1">
    <source>
        <dbReference type="SAM" id="MobiDB-lite"/>
    </source>
</evidence>
<gene>
    <name evidence="3" type="ORF">LTR36_002485</name>
</gene>
<evidence type="ECO:0000256" key="2">
    <source>
        <dbReference type="SAM" id="Phobius"/>
    </source>
</evidence>
<name>A0AAV9JKR9_9PEZI</name>
<dbReference type="AlphaFoldDB" id="A0AAV9JKR9"/>
<organism evidence="3 4">
    <name type="scientific">Oleoguttula mirabilis</name>
    <dbReference type="NCBI Taxonomy" id="1507867"/>
    <lineage>
        <taxon>Eukaryota</taxon>
        <taxon>Fungi</taxon>
        <taxon>Dikarya</taxon>
        <taxon>Ascomycota</taxon>
        <taxon>Pezizomycotina</taxon>
        <taxon>Dothideomycetes</taxon>
        <taxon>Dothideomycetidae</taxon>
        <taxon>Mycosphaerellales</taxon>
        <taxon>Teratosphaeriaceae</taxon>
        <taxon>Oleoguttula</taxon>
    </lineage>
</organism>
<keyword evidence="4" id="KW-1185">Reference proteome</keyword>